<feature type="domain" description="DUF4097" evidence="2">
    <location>
        <begin position="137"/>
        <end position="264"/>
    </location>
</feature>
<reference evidence="3" key="1">
    <citation type="submission" date="2020-02" db="EMBL/GenBank/DDBJ databases">
        <authorList>
            <person name="Meier V. D."/>
        </authorList>
    </citation>
    <scope>NUCLEOTIDE SEQUENCE</scope>
    <source>
        <strain evidence="3">AVDCRST_MAG68</strain>
    </source>
</reference>
<evidence type="ECO:0000259" key="2">
    <source>
        <dbReference type="Pfam" id="PF13349"/>
    </source>
</evidence>
<evidence type="ECO:0000256" key="1">
    <source>
        <dbReference type="SAM" id="SignalP"/>
    </source>
</evidence>
<feature type="chain" id="PRO_5026747380" description="DUF4097 domain-containing protein" evidence="1">
    <location>
        <begin position="23"/>
        <end position="267"/>
    </location>
</feature>
<protein>
    <recommendedName>
        <fullName evidence="2">DUF4097 domain-containing protein</fullName>
    </recommendedName>
</protein>
<dbReference type="InterPro" id="IPR025164">
    <property type="entry name" value="Toastrack_DUF4097"/>
</dbReference>
<dbReference type="AlphaFoldDB" id="A0A6J4N2S5"/>
<sequence>MRPRTLLAAPALALVLTSAAAAQDTSSDWLQRCRDNRSNRNEVHCDLRETRLSAQPRLRVDGGDNGGVSVKGWNEGSILVRARVQAQARTRDEADEIARQVRVETSGGEVRATGPASRGNRSWSVSYEVFVPRRIALDVETTNGGITVERVTGDMRLRASNGGVNLRGVGGDVHARTSNGGMRVVLEGDRWNGAGLNAETSNGGVTLDVPRGYSASLETGTVNGSMNFDIPVTVQGRLTRRIRTDLGRGGAPIRIVTTNGSVTVRGS</sequence>
<proteinExistence type="predicted"/>
<dbReference type="EMBL" id="CADCTW010000247">
    <property type="protein sequence ID" value="CAA9371449.1"/>
    <property type="molecule type" value="Genomic_DNA"/>
</dbReference>
<keyword evidence="1" id="KW-0732">Signal</keyword>
<name>A0A6J4N2S5_9BACT</name>
<evidence type="ECO:0000313" key="3">
    <source>
        <dbReference type="EMBL" id="CAA9371449.1"/>
    </source>
</evidence>
<feature type="signal peptide" evidence="1">
    <location>
        <begin position="1"/>
        <end position="22"/>
    </location>
</feature>
<accession>A0A6J4N2S5</accession>
<dbReference type="Pfam" id="PF13349">
    <property type="entry name" value="DUF4097"/>
    <property type="match status" value="1"/>
</dbReference>
<gene>
    <name evidence="3" type="ORF">AVDCRST_MAG68-5564</name>
</gene>
<organism evidence="3">
    <name type="scientific">uncultured Gemmatimonadota bacterium</name>
    <dbReference type="NCBI Taxonomy" id="203437"/>
    <lineage>
        <taxon>Bacteria</taxon>
        <taxon>Pseudomonadati</taxon>
        <taxon>Gemmatimonadota</taxon>
        <taxon>environmental samples</taxon>
    </lineage>
</organism>